<gene>
    <name evidence="11" type="primary">RvY_06062-1</name>
    <name evidence="11" type="synonym">RvY_06062.1</name>
    <name evidence="11" type="ORF">RvY_06062</name>
</gene>
<dbReference type="GO" id="GO:0030154">
    <property type="term" value="P:cell differentiation"/>
    <property type="evidence" value="ECO:0007669"/>
    <property type="project" value="TreeGrafter"/>
</dbReference>
<dbReference type="GO" id="GO:0005737">
    <property type="term" value="C:cytoplasm"/>
    <property type="evidence" value="ECO:0007669"/>
    <property type="project" value="UniProtKB-SubCell"/>
</dbReference>
<dbReference type="InterPro" id="IPR008984">
    <property type="entry name" value="SMAD_FHA_dom_sf"/>
</dbReference>
<dbReference type="InterPro" id="IPR003619">
    <property type="entry name" value="MAD_homology1_Dwarfin-type"/>
</dbReference>
<dbReference type="Gene3D" id="2.60.200.10">
    <property type="match status" value="1"/>
</dbReference>
<dbReference type="STRING" id="947166.A0A1D1UXQ7"/>
<evidence type="ECO:0000313" key="11">
    <source>
        <dbReference type="EMBL" id="GAU94251.1"/>
    </source>
</evidence>
<evidence type="ECO:0000313" key="12">
    <source>
        <dbReference type="Proteomes" id="UP000186922"/>
    </source>
</evidence>
<keyword evidence="7" id="KW-0963">Cytoplasm</keyword>
<feature type="domain" description="MH1" evidence="9">
    <location>
        <begin position="8"/>
        <end position="143"/>
    </location>
</feature>
<sequence length="527" mass="58232">MLTSFPSNVIKKVQQWQRRSPLQLSRENETSDEWNTKAIQSLIKKLKEKRGDRGIAELEVALSSQSADSACVTLPRTVDGRLQIASRKAFPHLIYCRIFRYPDLISHNQIQSIDKCQWGFHAKKDHVCINPYHYERISPSPAMRPVLVKKSLELLPPVSELASPLGSAASPASAFLERHAAMAMFAGCSSPANYELQGLKEGQDCFLMNGQPVANSPVEGSSATSSEYGSDGSGIESSATSHLSQHRNSWTSDMSSTYSSDPTSSLGSQASTSSLESYPPTYSPPTPTNHVPYYQAGPLPFGPSGSQNYPDSSQNYVEEMDTTPVPFVEPDEWCSILYYEFAVRVGQPFVAVSKVIGVDGFTKPGDSERFCLGVLSNINRTPYVDRVREHIGKGVMLYYTAGKIYLHCVSDNTSVFVQSENLNRSHGWQPTAVIKVAPGKMLKVFDNVEFSHALEQSVHLGFEAVFALTKMCSIHISFVKGWGADYPRRQVRDTPCWIQVQLHGPLKWLDDVLIQMGSATSRISSVS</sequence>
<dbReference type="GO" id="GO:0030509">
    <property type="term" value="P:BMP signaling pathway"/>
    <property type="evidence" value="ECO:0007669"/>
    <property type="project" value="TreeGrafter"/>
</dbReference>
<dbReference type="InterPro" id="IPR017855">
    <property type="entry name" value="SMAD-like_dom_sf"/>
</dbReference>
<evidence type="ECO:0000256" key="4">
    <source>
        <dbReference type="ARBA" id="ARBA00023015"/>
    </source>
</evidence>
<dbReference type="InterPro" id="IPR013790">
    <property type="entry name" value="Dwarfin"/>
</dbReference>
<dbReference type="PROSITE" id="PS51075">
    <property type="entry name" value="MH1"/>
    <property type="match status" value="1"/>
</dbReference>
<dbReference type="PANTHER" id="PTHR13703">
    <property type="entry name" value="SMAD"/>
    <property type="match status" value="1"/>
</dbReference>
<dbReference type="InterPro" id="IPR013019">
    <property type="entry name" value="MAD_homology_MH1"/>
</dbReference>
<proteinExistence type="inferred from homology"/>
<dbReference type="SMART" id="SM00523">
    <property type="entry name" value="DWA"/>
    <property type="match status" value="1"/>
</dbReference>
<dbReference type="GO" id="GO:0070411">
    <property type="term" value="F:I-SMAD binding"/>
    <property type="evidence" value="ECO:0007669"/>
    <property type="project" value="TreeGrafter"/>
</dbReference>
<dbReference type="InterPro" id="IPR036578">
    <property type="entry name" value="SMAD_MH1_sf"/>
</dbReference>
<dbReference type="Pfam" id="PF03165">
    <property type="entry name" value="MH1"/>
    <property type="match status" value="1"/>
</dbReference>
<dbReference type="GO" id="GO:0009791">
    <property type="term" value="P:post-embryonic development"/>
    <property type="evidence" value="ECO:0007669"/>
    <property type="project" value="UniProtKB-ARBA"/>
</dbReference>
<evidence type="ECO:0000256" key="7">
    <source>
        <dbReference type="RuleBase" id="RU361195"/>
    </source>
</evidence>
<dbReference type="InterPro" id="IPR001132">
    <property type="entry name" value="SMAD_dom_Dwarfin-type"/>
</dbReference>
<evidence type="ECO:0000256" key="6">
    <source>
        <dbReference type="ARBA" id="ARBA00023242"/>
    </source>
</evidence>
<evidence type="ECO:0000256" key="2">
    <source>
        <dbReference type="ARBA" id="ARBA00022723"/>
    </source>
</evidence>
<evidence type="ECO:0000256" key="5">
    <source>
        <dbReference type="ARBA" id="ARBA00023163"/>
    </source>
</evidence>
<reference evidence="11 12" key="1">
    <citation type="journal article" date="2016" name="Nat. Commun.">
        <title>Extremotolerant tardigrade genome and improved radiotolerance of human cultured cells by tardigrade-unique protein.</title>
        <authorList>
            <person name="Hashimoto T."/>
            <person name="Horikawa D.D."/>
            <person name="Saito Y."/>
            <person name="Kuwahara H."/>
            <person name="Kozuka-Hata H."/>
            <person name="Shin-I T."/>
            <person name="Minakuchi Y."/>
            <person name="Ohishi K."/>
            <person name="Motoyama A."/>
            <person name="Aizu T."/>
            <person name="Enomoto A."/>
            <person name="Kondo K."/>
            <person name="Tanaka S."/>
            <person name="Hara Y."/>
            <person name="Koshikawa S."/>
            <person name="Sagara H."/>
            <person name="Miura T."/>
            <person name="Yokobori S."/>
            <person name="Miyagawa K."/>
            <person name="Suzuki Y."/>
            <person name="Kubo T."/>
            <person name="Oyama M."/>
            <person name="Kohara Y."/>
            <person name="Fujiyama A."/>
            <person name="Arakawa K."/>
            <person name="Katayama T."/>
            <person name="Toyoda A."/>
            <person name="Kunieda T."/>
        </authorList>
    </citation>
    <scope>NUCLEOTIDE SEQUENCE [LARGE SCALE GENOMIC DNA]</scope>
    <source>
        <strain evidence="11 12">YOKOZUNA-1</strain>
    </source>
</reference>
<dbReference type="GO" id="GO:0000981">
    <property type="term" value="F:DNA-binding transcription factor activity, RNA polymerase II-specific"/>
    <property type="evidence" value="ECO:0007669"/>
    <property type="project" value="TreeGrafter"/>
</dbReference>
<dbReference type="Gene3D" id="3.90.520.10">
    <property type="entry name" value="SMAD MH1 domain"/>
    <property type="match status" value="1"/>
</dbReference>
<keyword evidence="5 7" id="KW-0804">Transcription</keyword>
<keyword evidence="2" id="KW-0479">Metal-binding</keyword>
<evidence type="ECO:0000259" key="9">
    <source>
        <dbReference type="PROSITE" id="PS51075"/>
    </source>
</evidence>
<dbReference type="SMART" id="SM00524">
    <property type="entry name" value="DWB"/>
    <property type="match status" value="1"/>
</dbReference>
<feature type="domain" description="MH2" evidence="10">
    <location>
        <begin position="333"/>
        <end position="527"/>
    </location>
</feature>
<dbReference type="GO" id="GO:0051239">
    <property type="term" value="P:regulation of multicellular organismal process"/>
    <property type="evidence" value="ECO:0007669"/>
    <property type="project" value="UniProtKB-ARBA"/>
</dbReference>
<evidence type="ECO:0000259" key="10">
    <source>
        <dbReference type="PROSITE" id="PS51076"/>
    </source>
</evidence>
<name>A0A1D1UXQ7_RAMVA</name>
<feature type="compositionally biased region" description="Polar residues" evidence="8">
    <location>
        <begin position="304"/>
        <end position="314"/>
    </location>
</feature>
<dbReference type="Proteomes" id="UP000186922">
    <property type="component" value="Unassembled WGS sequence"/>
</dbReference>
<protein>
    <recommendedName>
        <fullName evidence="7">Mothers against decapentaplegic homolog</fullName>
        <shortName evidence="7">MAD homolog</shortName>
        <shortName evidence="7">Mothers against DPP homolog</shortName>
    </recommendedName>
    <alternativeName>
        <fullName evidence="7">SMAD family member</fullName>
    </alternativeName>
</protein>
<dbReference type="Pfam" id="PF03166">
    <property type="entry name" value="MH2"/>
    <property type="match status" value="1"/>
</dbReference>
<dbReference type="GO" id="GO:0050793">
    <property type="term" value="P:regulation of developmental process"/>
    <property type="evidence" value="ECO:0007669"/>
    <property type="project" value="UniProtKB-ARBA"/>
</dbReference>
<accession>A0A1D1UXQ7</accession>
<dbReference type="SUPFAM" id="SSF56366">
    <property type="entry name" value="SMAD MH1 domain"/>
    <property type="match status" value="1"/>
</dbReference>
<keyword evidence="3" id="KW-0862">Zinc</keyword>
<comment type="subcellular location">
    <subcellularLocation>
        <location evidence="7">Cytoplasm</location>
    </subcellularLocation>
    <subcellularLocation>
        <location evidence="7">Nucleus</location>
    </subcellularLocation>
</comment>
<dbReference type="GO" id="GO:0060395">
    <property type="term" value="P:SMAD protein signal transduction"/>
    <property type="evidence" value="ECO:0007669"/>
    <property type="project" value="TreeGrafter"/>
</dbReference>
<dbReference type="GO" id="GO:0071144">
    <property type="term" value="C:heteromeric SMAD protein complex"/>
    <property type="evidence" value="ECO:0007669"/>
    <property type="project" value="TreeGrafter"/>
</dbReference>
<dbReference type="PROSITE" id="PS51076">
    <property type="entry name" value="MH2"/>
    <property type="match status" value="1"/>
</dbReference>
<feature type="compositionally biased region" description="Polar residues" evidence="8">
    <location>
        <begin position="216"/>
        <end position="228"/>
    </location>
</feature>
<comment type="caution">
    <text evidence="11">The sequence shown here is derived from an EMBL/GenBank/DDBJ whole genome shotgun (WGS) entry which is preliminary data.</text>
</comment>
<comment type="similarity">
    <text evidence="1 7">Belongs to the dwarfin/SMAD family.</text>
</comment>
<evidence type="ECO:0000256" key="1">
    <source>
        <dbReference type="ARBA" id="ARBA00005545"/>
    </source>
</evidence>
<feature type="compositionally biased region" description="Low complexity" evidence="8">
    <location>
        <begin position="249"/>
        <end position="280"/>
    </location>
</feature>
<organism evidence="11 12">
    <name type="scientific">Ramazzottius varieornatus</name>
    <name type="common">Water bear</name>
    <name type="synonym">Tardigrade</name>
    <dbReference type="NCBI Taxonomy" id="947166"/>
    <lineage>
        <taxon>Eukaryota</taxon>
        <taxon>Metazoa</taxon>
        <taxon>Ecdysozoa</taxon>
        <taxon>Tardigrada</taxon>
        <taxon>Eutardigrada</taxon>
        <taxon>Parachela</taxon>
        <taxon>Hypsibioidea</taxon>
        <taxon>Ramazzottiidae</taxon>
        <taxon>Ramazzottius</taxon>
    </lineage>
</organism>
<dbReference type="EMBL" id="BDGG01000002">
    <property type="protein sequence ID" value="GAU94251.1"/>
    <property type="molecule type" value="Genomic_DNA"/>
</dbReference>
<dbReference type="SUPFAM" id="SSF49879">
    <property type="entry name" value="SMAD/FHA domain"/>
    <property type="match status" value="1"/>
</dbReference>
<keyword evidence="12" id="KW-1185">Reference proteome</keyword>
<dbReference type="GO" id="GO:0046872">
    <property type="term" value="F:metal ion binding"/>
    <property type="evidence" value="ECO:0007669"/>
    <property type="project" value="UniProtKB-KW"/>
</dbReference>
<keyword evidence="6 7" id="KW-0539">Nucleus</keyword>
<dbReference type="GO" id="GO:0009653">
    <property type="term" value="P:anatomical structure morphogenesis"/>
    <property type="evidence" value="ECO:0007669"/>
    <property type="project" value="TreeGrafter"/>
</dbReference>
<evidence type="ECO:0000256" key="8">
    <source>
        <dbReference type="SAM" id="MobiDB-lite"/>
    </source>
</evidence>
<dbReference type="GO" id="GO:0000978">
    <property type="term" value="F:RNA polymerase II cis-regulatory region sequence-specific DNA binding"/>
    <property type="evidence" value="ECO:0007669"/>
    <property type="project" value="TreeGrafter"/>
</dbReference>
<keyword evidence="4 7" id="KW-0805">Transcription regulation</keyword>
<feature type="region of interest" description="Disordered" evidence="8">
    <location>
        <begin position="216"/>
        <end position="314"/>
    </location>
</feature>
<evidence type="ECO:0000256" key="3">
    <source>
        <dbReference type="ARBA" id="ARBA00022833"/>
    </source>
</evidence>
<feature type="compositionally biased region" description="Polar residues" evidence="8">
    <location>
        <begin position="235"/>
        <end position="248"/>
    </location>
</feature>
<dbReference type="OrthoDB" id="5875866at2759"/>
<dbReference type="AlphaFoldDB" id="A0A1D1UXQ7"/>